<dbReference type="InterPro" id="IPR028143">
    <property type="entry name" value="Get2/sif1"/>
</dbReference>
<dbReference type="Proteomes" id="UP000297452">
    <property type="component" value="Unassembled WGS sequence"/>
</dbReference>
<dbReference type="AlphaFoldDB" id="A0A4Z1HRM1"/>
<evidence type="ECO:0000313" key="6">
    <source>
        <dbReference type="EMBL" id="TGO51706.1"/>
    </source>
</evidence>
<keyword evidence="7" id="KW-1185">Reference proteome</keyword>
<protein>
    <recommendedName>
        <fullName evidence="8">GET complex subunit GET2</fullName>
    </recommendedName>
</protein>
<dbReference type="Pfam" id="PF08690">
    <property type="entry name" value="GET2"/>
    <property type="match status" value="1"/>
</dbReference>
<evidence type="ECO:0000256" key="1">
    <source>
        <dbReference type="ARBA" id="ARBA00022692"/>
    </source>
</evidence>
<evidence type="ECO:0000256" key="3">
    <source>
        <dbReference type="ARBA" id="ARBA00023136"/>
    </source>
</evidence>
<feature type="transmembrane region" description="Helical" evidence="5">
    <location>
        <begin position="198"/>
        <end position="219"/>
    </location>
</feature>
<keyword evidence="2 5" id="KW-1133">Transmembrane helix</keyword>
<dbReference type="STRING" id="278944.A0A4Z1HRM1"/>
<name>A0A4Z1HRM1_9HELO</name>
<dbReference type="PANTHER" id="PTHR28263:SF1">
    <property type="entry name" value="GOLGI TO ER TRAFFIC PROTEIN 2"/>
    <property type="match status" value="1"/>
</dbReference>
<reference evidence="6 7" key="1">
    <citation type="submission" date="2017-12" db="EMBL/GenBank/DDBJ databases">
        <title>Comparative genomics of Botrytis spp.</title>
        <authorList>
            <person name="Valero-Jimenez C.A."/>
            <person name="Tapia P."/>
            <person name="Veloso J."/>
            <person name="Silva-Moreno E."/>
            <person name="Staats M."/>
            <person name="Valdes J.H."/>
            <person name="Van Kan J.A.L."/>
        </authorList>
    </citation>
    <scope>NUCLEOTIDE SEQUENCE [LARGE SCALE GENOMIC DNA]</scope>
    <source>
        <strain evidence="6 7">MUCL2120</strain>
    </source>
</reference>
<feature type="region of interest" description="Disordered" evidence="4">
    <location>
        <begin position="1"/>
        <end position="75"/>
    </location>
</feature>
<comment type="caution">
    <text evidence="6">The sequence shown here is derived from an EMBL/GenBank/DDBJ whole genome shotgun (WGS) entry which is preliminary data.</text>
</comment>
<dbReference type="OrthoDB" id="5393181at2759"/>
<feature type="compositionally biased region" description="Basic and acidic residues" evidence="4">
    <location>
        <begin position="22"/>
        <end position="32"/>
    </location>
</feature>
<accession>A0A4Z1HRM1</accession>
<evidence type="ECO:0000256" key="2">
    <source>
        <dbReference type="ARBA" id="ARBA00022989"/>
    </source>
</evidence>
<dbReference type="EMBL" id="PQXJ01000346">
    <property type="protein sequence ID" value="TGO51706.1"/>
    <property type="molecule type" value="Genomic_DNA"/>
</dbReference>
<feature type="transmembrane region" description="Helical" evidence="5">
    <location>
        <begin position="239"/>
        <end position="259"/>
    </location>
</feature>
<keyword evidence="3 5" id="KW-0472">Membrane</keyword>
<sequence>MADTSEPAAETPSQRQARIRKEKREAKIRDGGNARLNKIIGLGGGLPREEVPSPAPAQTVPKATNHADPDEVDISNHYYEPQTRTPIQRSQSGQQQQQLNDDQLRQMMLGMDPGSLGGAPGQNPFAGFPGMGGAPGEDGANDPMMQMLQQMMGGMGGPPGEGQAGMPSFPGMPGMPGMGMEGQAQAAAVDPYAYIWRIVHAVFALSLGLYIALTTSFTGTKYARETSGLANDGLSADSVHFFWIFATSEVVLLTSRFYLEKGNSMPAGMMGTVMGFLPEPWKSYVGMVLRYGRIWGTVSGDAMLLPLQVQMTAFHNGLFMDLREFQLLEGVGLADKIMCSARFVVE</sequence>
<gene>
    <name evidence="6" type="ORF">BOTNAR_0346g00040</name>
</gene>
<evidence type="ECO:0008006" key="8">
    <source>
        <dbReference type="Google" id="ProtNLM"/>
    </source>
</evidence>
<evidence type="ECO:0000313" key="7">
    <source>
        <dbReference type="Proteomes" id="UP000297452"/>
    </source>
</evidence>
<keyword evidence="1 5" id="KW-0812">Transmembrane</keyword>
<evidence type="ECO:0000256" key="4">
    <source>
        <dbReference type="SAM" id="MobiDB-lite"/>
    </source>
</evidence>
<evidence type="ECO:0000256" key="5">
    <source>
        <dbReference type="SAM" id="Phobius"/>
    </source>
</evidence>
<dbReference type="GO" id="GO:0006890">
    <property type="term" value="P:retrograde vesicle-mediated transport, Golgi to endoplasmic reticulum"/>
    <property type="evidence" value="ECO:0007669"/>
    <property type="project" value="TreeGrafter"/>
</dbReference>
<organism evidence="6 7">
    <name type="scientific">Botryotinia narcissicola</name>
    <dbReference type="NCBI Taxonomy" id="278944"/>
    <lineage>
        <taxon>Eukaryota</taxon>
        <taxon>Fungi</taxon>
        <taxon>Dikarya</taxon>
        <taxon>Ascomycota</taxon>
        <taxon>Pezizomycotina</taxon>
        <taxon>Leotiomycetes</taxon>
        <taxon>Helotiales</taxon>
        <taxon>Sclerotiniaceae</taxon>
        <taxon>Botryotinia</taxon>
    </lineage>
</organism>
<proteinExistence type="predicted"/>
<dbReference type="PANTHER" id="PTHR28263">
    <property type="entry name" value="GOLGI TO ER TRAFFIC PROTEIN 2"/>
    <property type="match status" value="1"/>
</dbReference>